<dbReference type="RefSeq" id="WP_004026659.1">
    <property type="nucleotide sequence ID" value="NC_011374.1"/>
</dbReference>
<dbReference type="KEGG" id="uue:UUR10_0517"/>
<dbReference type="GeneID" id="93848980"/>
<gene>
    <name evidence="1" type="ordered locus">UUR10_0517</name>
</gene>
<reference evidence="1 2" key="1">
    <citation type="submission" date="2008-10" db="EMBL/GenBank/DDBJ databases">
        <title>Genome sequence of Ureaplasma urealyticum serovar 10 ATCC-33699.</title>
        <authorList>
            <person name="Shrivastava S."/>
            <person name="Methe B.A."/>
            <person name="Glass J."/>
            <person name="White K."/>
            <person name="Duffy L.B."/>
        </authorList>
    </citation>
    <scope>NUCLEOTIDE SEQUENCE [LARGE SCALE GENOMIC DNA]</scope>
    <source>
        <strain evidence="2">ATCC 33699 / Western</strain>
    </source>
</reference>
<dbReference type="AlphaFoldDB" id="B5ZBW3"/>
<evidence type="ECO:0000313" key="2">
    <source>
        <dbReference type="Proteomes" id="UP000002018"/>
    </source>
</evidence>
<accession>B5ZBW3</accession>
<sequence>MLIIEPENIKFRTQISKPKLVSITNVDSVNNNQIDINVKFDNMSSVYNNKILSLTYEYLNNGRK</sequence>
<name>B5ZBW3_UREU1</name>
<dbReference type="Proteomes" id="UP000002018">
    <property type="component" value="Chromosome"/>
</dbReference>
<dbReference type="EMBL" id="CP001184">
    <property type="protein sequence ID" value="ACI60124.1"/>
    <property type="molecule type" value="Genomic_DNA"/>
</dbReference>
<protein>
    <submittedName>
        <fullName evidence="1">Uncharacterized protein</fullName>
    </submittedName>
</protein>
<organism evidence="1 2">
    <name type="scientific">Ureaplasma urealyticum serovar 10 (strain ATCC 33699 / Western)</name>
    <dbReference type="NCBI Taxonomy" id="565575"/>
    <lineage>
        <taxon>Bacteria</taxon>
        <taxon>Bacillati</taxon>
        <taxon>Mycoplasmatota</taxon>
        <taxon>Mycoplasmoidales</taxon>
        <taxon>Mycoplasmoidaceae</taxon>
        <taxon>Ureaplasma</taxon>
    </lineage>
</organism>
<evidence type="ECO:0000313" key="1">
    <source>
        <dbReference type="EMBL" id="ACI60124.1"/>
    </source>
</evidence>
<dbReference type="HOGENOM" id="CLU_2866549_0_0_14"/>
<proteinExistence type="predicted"/>